<protein>
    <submittedName>
        <fullName evidence="2">Uncharacterized protein</fullName>
    </submittedName>
</protein>
<feature type="compositionally biased region" description="Basic residues" evidence="1">
    <location>
        <begin position="103"/>
        <end position="114"/>
    </location>
</feature>
<evidence type="ECO:0000256" key="1">
    <source>
        <dbReference type="SAM" id="MobiDB-lite"/>
    </source>
</evidence>
<reference evidence="2" key="1">
    <citation type="submission" date="2022-11" db="EMBL/GenBank/DDBJ databases">
        <authorList>
            <person name="Kikuchi T."/>
        </authorList>
    </citation>
    <scope>NUCLEOTIDE SEQUENCE</scope>
    <source>
        <strain evidence="2">PS1010</strain>
    </source>
</reference>
<dbReference type="Proteomes" id="UP001152747">
    <property type="component" value="Unassembled WGS sequence"/>
</dbReference>
<dbReference type="OrthoDB" id="5867728at2759"/>
<gene>
    <name evidence="2" type="ORF">CAMP_LOCUS11715</name>
</gene>
<comment type="caution">
    <text evidence="2">The sequence shown here is derived from an EMBL/GenBank/DDBJ whole genome shotgun (WGS) entry which is preliminary data.</text>
</comment>
<feature type="compositionally biased region" description="Basic and acidic residues" evidence="1">
    <location>
        <begin position="115"/>
        <end position="129"/>
    </location>
</feature>
<dbReference type="AlphaFoldDB" id="A0A9P1N2X1"/>
<accession>A0A9P1N2X1</accession>
<dbReference type="EMBL" id="CANHGI010000004">
    <property type="protein sequence ID" value="CAI5449078.1"/>
    <property type="molecule type" value="Genomic_DNA"/>
</dbReference>
<evidence type="ECO:0000313" key="2">
    <source>
        <dbReference type="EMBL" id="CAI5449078.1"/>
    </source>
</evidence>
<feature type="region of interest" description="Disordered" evidence="1">
    <location>
        <begin position="59"/>
        <end position="134"/>
    </location>
</feature>
<feature type="compositionally biased region" description="Basic and acidic residues" evidence="1">
    <location>
        <begin position="78"/>
        <end position="100"/>
    </location>
</feature>
<organism evidence="2 3">
    <name type="scientific">Caenorhabditis angaria</name>
    <dbReference type="NCBI Taxonomy" id="860376"/>
    <lineage>
        <taxon>Eukaryota</taxon>
        <taxon>Metazoa</taxon>
        <taxon>Ecdysozoa</taxon>
        <taxon>Nematoda</taxon>
        <taxon>Chromadorea</taxon>
        <taxon>Rhabditida</taxon>
        <taxon>Rhabditina</taxon>
        <taxon>Rhabditomorpha</taxon>
        <taxon>Rhabditoidea</taxon>
        <taxon>Rhabditidae</taxon>
        <taxon>Peloderinae</taxon>
        <taxon>Caenorhabditis</taxon>
    </lineage>
</organism>
<name>A0A9P1N2X1_9PELO</name>
<proteinExistence type="predicted"/>
<keyword evidence="3" id="KW-1185">Reference proteome</keyword>
<evidence type="ECO:0000313" key="3">
    <source>
        <dbReference type="Proteomes" id="UP001152747"/>
    </source>
</evidence>
<sequence length="187" mass="20998">MLTAKNIIEMEANIIHHPEARKRTNTLKVDKLSPTESMALSLASRRASVPMEIIIGKDGRPVFNASSPTTAGSPMFSDQKDRRIPRALKKEGSLSRENSKKSSGSKKGLKKTKSTTREKSMSIEDRDSPLTDDSLQQISGSMTTCSITQFSTQRRKSIDLSKNEFEEYRINRTSEVQVRNFECQVDL</sequence>